<accession>A0A9P6QYD4</accession>
<sequence length="60" mass="6938">TKPYEGTIPIHENIALAVLPMYHIYGIQLHLMYGVHNSIKTVVLQKFNPVNFLKTIQDFK</sequence>
<dbReference type="OrthoDB" id="10253869at2759"/>
<proteinExistence type="predicted"/>
<gene>
    <name evidence="1" type="ORF">BGZ99_003753</name>
</gene>
<name>A0A9P6QYD4_9FUNG</name>
<comment type="caution">
    <text evidence="1">The sequence shown here is derived from an EMBL/GenBank/DDBJ whole genome shotgun (WGS) entry which is preliminary data.</text>
</comment>
<dbReference type="EMBL" id="JAAAIP010002348">
    <property type="protein sequence ID" value="KAG0300542.1"/>
    <property type="molecule type" value="Genomic_DNA"/>
</dbReference>
<evidence type="ECO:0000313" key="1">
    <source>
        <dbReference type="EMBL" id="KAG0300542.1"/>
    </source>
</evidence>
<organism evidence="1 2">
    <name type="scientific">Dissophora globulifera</name>
    <dbReference type="NCBI Taxonomy" id="979702"/>
    <lineage>
        <taxon>Eukaryota</taxon>
        <taxon>Fungi</taxon>
        <taxon>Fungi incertae sedis</taxon>
        <taxon>Mucoromycota</taxon>
        <taxon>Mortierellomycotina</taxon>
        <taxon>Mortierellomycetes</taxon>
        <taxon>Mortierellales</taxon>
        <taxon>Mortierellaceae</taxon>
        <taxon>Dissophora</taxon>
    </lineage>
</organism>
<dbReference type="AlphaFoldDB" id="A0A9P6QYD4"/>
<dbReference type="SUPFAM" id="SSF56801">
    <property type="entry name" value="Acetyl-CoA synthetase-like"/>
    <property type="match status" value="1"/>
</dbReference>
<reference evidence="1" key="1">
    <citation type="journal article" date="2020" name="Fungal Divers.">
        <title>Resolving the Mortierellaceae phylogeny through synthesis of multi-gene phylogenetics and phylogenomics.</title>
        <authorList>
            <person name="Vandepol N."/>
            <person name="Liber J."/>
            <person name="Desiro A."/>
            <person name="Na H."/>
            <person name="Kennedy M."/>
            <person name="Barry K."/>
            <person name="Grigoriev I.V."/>
            <person name="Miller A.N."/>
            <person name="O'Donnell K."/>
            <person name="Stajich J.E."/>
            <person name="Bonito G."/>
        </authorList>
    </citation>
    <scope>NUCLEOTIDE SEQUENCE</scope>
    <source>
        <strain evidence="1">REB-010B</strain>
    </source>
</reference>
<evidence type="ECO:0000313" key="2">
    <source>
        <dbReference type="Proteomes" id="UP000738325"/>
    </source>
</evidence>
<keyword evidence="2" id="KW-1185">Reference proteome</keyword>
<dbReference type="Gene3D" id="3.40.50.980">
    <property type="match status" value="1"/>
</dbReference>
<feature type="non-terminal residue" evidence="1">
    <location>
        <position position="60"/>
    </location>
</feature>
<dbReference type="Proteomes" id="UP000738325">
    <property type="component" value="Unassembled WGS sequence"/>
</dbReference>
<protein>
    <submittedName>
        <fullName evidence="1">Uncharacterized protein</fullName>
    </submittedName>
</protein>
<feature type="non-terminal residue" evidence="1">
    <location>
        <position position="1"/>
    </location>
</feature>